<evidence type="ECO:0000313" key="1">
    <source>
        <dbReference type="EMBL" id="KAK8875002.1"/>
    </source>
</evidence>
<dbReference type="EMBL" id="JAPCWZ010000003">
    <property type="protein sequence ID" value="KAK8875002.1"/>
    <property type="molecule type" value="Genomic_DNA"/>
</dbReference>
<name>A0ABR2JCA7_9PEZI</name>
<comment type="caution">
    <text evidence="1">The sequence shown here is derived from an EMBL/GenBank/DDBJ whole genome shotgun (WGS) entry which is preliminary data.</text>
</comment>
<organism evidence="1 2">
    <name type="scientific">Apiospora arundinis</name>
    <dbReference type="NCBI Taxonomy" id="335852"/>
    <lineage>
        <taxon>Eukaryota</taxon>
        <taxon>Fungi</taxon>
        <taxon>Dikarya</taxon>
        <taxon>Ascomycota</taxon>
        <taxon>Pezizomycotina</taxon>
        <taxon>Sordariomycetes</taxon>
        <taxon>Xylariomycetidae</taxon>
        <taxon>Amphisphaeriales</taxon>
        <taxon>Apiosporaceae</taxon>
        <taxon>Apiospora</taxon>
    </lineage>
</organism>
<dbReference type="Proteomes" id="UP001390339">
    <property type="component" value="Unassembled WGS sequence"/>
</dbReference>
<sequence length="89" mass="9995">MKTLRTEVTQHYAMASPSRDDIISAIAKLRELIEILEEEGILGLELPLCIAEKARLQGALGDEEGRQITHRRALIARRLCVGFDHPSCR</sequence>
<accession>A0ABR2JCA7</accession>
<gene>
    <name evidence="1" type="ORF">PGQ11_005516</name>
</gene>
<reference evidence="1 2" key="1">
    <citation type="journal article" date="2024" name="IMA Fungus">
        <title>Apiospora arundinis, a panoply of carbohydrate-active enzymes and secondary metabolites.</title>
        <authorList>
            <person name="Sorensen T."/>
            <person name="Petersen C."/>
            <person name="Muurmann A.T."/>
            <person name="Christiansen J.V."/>
            <person name="Brundto M.L."/>
            <person name="Overgaard C.K."/>
            <person name="Boysen A.T."/>
            <person name="Wollenberg R.D."/>
            <person name="Larsen T.O."/>
            <person name="Sorensen J.L."/>
            <person name="Nielsen K.L."/>
            <person name="Sondergaard T.E."/>
        </authorList>
    </citation>
    <scope>NUCLEOTIDE SEQUENCE [LARGE SCALE GENOMIC DNA]</scope>
    <source>
        <strain evidence="1 2">AAU 773</strain>
    </source>
</reference>
<evidence type="ECO:0000313" key="2">
    <source>
        <dbReference type="Proteomes" id="UP001390339"/>
    </source>
</evidence>
<keyword evidence="2" id="KW-1185">Reference proteome</keyword>
<proteinExistence type="predicted"/>
<protein>
    <submittedName>
        <fullName evidence="1">Uncharacterized protein</fullName>
    </submittedName>
</protein>